<dbReference type="RefSeq" id="WP_116882269.1">
    <property type="nucleotide sequence ID" value="NZ_CABMMC010000109.1"/>
</dbReference>
<reference evidence="1 4" key="2">
    <citation type="submission" date="2020-04" db="EMBL/GenBank/DDBJ databases">
        <authorList>
            <person name="Hitch T.C.A."/>
            <person name="Wylensek D."/>
            <person name="Clavel T."/>
        </authorList>
    </citation>
    <scope>NUCLEOTIDE SEQUENCE [LARGE SCALE GENOMIC DNA]</scope>
    <source>
        <strain evidence="1 4">COR2-253-APC-1A</strain>
    </source>
</reference>
<dbReference type="EMBL" id="JABAEW010000017">
    <property type="protein sequence ID" value="NMD86988.1"/>
    <property type="molecule type" value="Genomic_DNA"/>
</dbReference>
<dbReference type="GO" id="GO:0016740">
    <property type="term" value="F:transferase activity"/>
    <property type="evidence" value="ECO:0007669"/>
    <property type="project" value="UniProtKB-KW"/>
</dbReference>
<dbReference type="Proteomes" id="UP000576225">
    <property type="component" value="Unassembled WGS sequence"/>
</dbReference>
<dbReference type="PANTHER" id="PTHR15364:SF0">
    <property type="entry name" value="2'-DEOXYNUCLEOSIDE 5'-PHOSPHATE N-HYDROLASE 1"/>
    <property type="match status" value="1"/>
</dbReference>
<dbReference type="GO" id="GO:0009159">
    <property type="term" value="P:deoxyribonucleoside monophosphate catabolic process"/>
    <property type="evidence" value="ECO:0007669"/>
    <property type="project" value="TreeGrafter"/>
</dbReference>
<dbReference type="InterPro" id="IPR051239">
    <property type="entry name" value="2'-dNMP_N-hydrolase"/>
</dbReference>
<evidence type="ECO:0000313" key="2">
    <source>
        <dbReference type="EMBL" id="PVY45873.1"/>
    </source>
</evidence>
<dbReference type="PANTHER" id="PTHR15364">
    <property type="entry name" value="2'-DEOXYNUCLEOSIDE 5'-PHOSPHATE N-HYDROLASE 1"/>
    <property type="match status" value="1"/>
</dbReference>
<evidence type="ECO:0000313" key="3">
    <source>
        <dbReference type="Proteomes" id="UP000245959"/>
    </source>
</evidence>
<gene>
    <name evidence="2" type="ORF">C8D82_10167</name>
    <name evidence="1" type="ORF">HF882_10370</name>
</gene>
<dbReference type="Proteomes" id="UP000245959">
    <property type="component" value="Unassembled WGS sequence"/>
</dbReference>
<dbReference type="AlphaFoldDB" id="A0A2U1BB38"/>
<dbReference type="EMBL" id="QEKH01000001">
    <property type="protein sequence ID" value="PVY45873.1"/>
    <property type="molecule type" value="Genomic_DNA"/>
</dbReference>
<dbReference type="GeneID" id="78293604"/>
<accession>A0A2U1BB38</accession>
<name>A0A2U1BB38_9BACT</name>
<dbReference type="Gene3D" id="3.40.50.450">
    <property type="match status" value="1"/>
</dbReference>
<dbReference type="SUPFAM" id="SSF52309">
    <property type="entry name" value="N-(deoxy)ribosyltransferase-like"/>
    <property type="match status" value="1"/>
</dbReference>
<comment type="caution">
    <text evidence="2">The sequence shown here is derived from an EMBL/GenBank/DDBJ whole genome shotgun (WGS) entry which is preliminary data.</text>
</comment>
<dbReference type="Pfam" id="PF05014">
    <property type="entry name" value="Nuc_deoxyrib_tr"/>
    <property type="match status" value="1"/>
</dbReference>
<reference evidence="2 3" key="1">
    <citation type="submission" date="2018-04" db="EMBL/GenBank/DDBJ databases">
        <title>Genomic Encyclopedia of Type Strains, Phase IV (KMG-IV): sequencing the most valuable type-strain genomes for metagenomic binning, comparative biology and taxonomic classification.</title>
        <authorList>
            <person name="Goeker M."/>
        </authorList>
    </citation>
    <scope>NUCLEOTIDE SEQUENCE [LARGE SCALE GENOMIC DNA]</scope>
    <source>
        <strain evidence="2 3">DSM 14823</strain>
    </source>
</reference>
<organism evidence="2 3">
    <name type="scientific">Victivallis vadensis</name>
    <dbReference type="NCBI Taxonomy" id="172901"/>
    <lineage>
        <taxon>Bacteria</taxon>
        <taxon>Pseudomonadati</taxon>
        <taxon>Lentisphaerota</taxon>
        <taxon>Lentisphaeria</taxon>
        <taxon>Victivallales</taxon>
        <taxon>Victivallaceae</taxon>
        <taxon>Victivallis</taxon>
    </lineage>
</organism>
<dbReference type="GO" id="GO:0070694">
    <property type="term" value="F:5-hydroxymethyl-dUMP N-hydrolase activity"/>
    <property type="evidence" value="ECO:0007669"/>
    <property type="project" value="TreeGrafter"/>
</dbReference>
<evidence type="ECO:0000313" key="1">
    <source>
        <dbReference type="EMBL" id="NMD86988.1"/>
    </source>
</evidence>
<evidence type="ECO:0000313" key="4">
    <source>
        <dbReference type="Proteomes" id="UP000576225"/>
    </source>
</evidence>
<protein>
    <submittedName>
        <fullName evidence="2">Nucleoside 2-deoxyribosyltransferase-like protein</fullName>
    </submittedName>
</protein>
<keyword evidence="2" id="KW-0808">Transferase</keyword>
<keyword evidence="3" id="KW-1185">Reference proteome</keyword>
<dbReference type="InterPro" id="IPR007710">
    <property type="entry name" value="Nucleoside_deoxyribTrfase"/>
</dbReference>
<proteinExistence type="predicted"/>
<dbReference type="OrthoDB" id="187870at2"/>
<sequence>MKDALKIYFAGDLFNHKDLTGNAALASRLTAASGNRWKVLLPQDSESNCARAVEEIRNRDLELLFQCDVLVANFDGQELDSGTVAEFMYAKFLDIPAVLLRTDFRSCSDQQAGGEPWNLMCSGYPRTHSLILHGMTLYHECFNREGSLEEKMVMYHDRIARKLIAELEAVIAEPPWLGRDIAVDHYRRAVQSAGNGLERLLTGEVLAALVAGKISRGML</sequence>